<dbReference type="EnsemblPlants" id="KEH16554">
    <property type="protein sequence ID" value="KEH16554"/>
    <property type="gene ID" value="MTR_0149s0090"/>
</dbReference>
<accession>A0A072TG58</accession>
<evidence type="ECO:0000313" key="3">
    <source>
        <dbReference type="EMBL" id="KEH16554.1"/>
    </source>
</evidence>
<dbReference type="EMBL" id="KL402874">
    <property type="protein sequence ID" value="KEH16554.1"/>
    <property type="molecule type" value="Genomic_DNA"/>
</dbReference>
<keyword evidence="5" id="KW-1185">Reference proteome</keyword>
<evidence type="ECO:0000313" key="4">
    <source>
        <dbReference type="EnsemblPlants" id="KEH16554"/>
    </source>
</evidence>
<dbReference type="AlphaFoldDB" id="A0A072TG58"/>
<evidence type="ECO:0000256" key="1">
    <source>
        <dbReference type="SAM" id="MobiDB-lite"/>
    </source>
</evidence>
<name>A0A072TG58_MEDTR</name>
<feature type="transmembrane region" description="Helical" evidence="2">
    <location>
        <begin position="35"/>
        <end position="53"/>
    </location>
</feature>
<reference evidence="4" key="3">
    <citation type="submission" date="2015-06" db="UniProtKB">
        <authorList>
            <consortium name="EnsemblPlants"/>
        </authorList>
    </citation>
    <scope>IDENTIFICATION</scope>
    <source>
        <strain evidence="4">cv. Jemalong A17</strain>
    </source>
</reference>
<proteinExistence type="predicted"/>
<reference evidence="3 5" key="1">
    <citation type="journal article" date="2011" name="Nature">
        <title>The Medicago genome provides insight into the evolution of rhizobial symbioses.</title>
        <authorList>
            <person name="Young N.D."/>
            <person name="Debelle F."/>
            <person name="Oldroyd G.E."/>
            <person name="Geurts R."/>
            <person name="Cannon S.B."/>
            <person name="Udvardi M.K."/>
            <person name="Benedito V.A."/>
            <person name="Mayer K.F."/>
            <person name="Gouzy J."/>
            <person name="Schoof H."/>
            <person name="Van de Peer Y."/>
            <person name="Proost S."/>
            <person name="Cook D.R."/>
            <person name="Meyers B.C."/>
            <person name="Spannagl M."/>
            <person name="Cheung F."/>
            <person name="De Mita S."/>
            <person name="Krishnakumar V."/>
            <person name="Gundlach H."/>
            <person name="Zhou S."/>
            <person name="Mudge J."/>
            <person name="Bharti A.K."/>
            <person name="Murray J.D."/>
            <person name="Naoumkina M.A."/>
            <person name="Rosen B."/>
            <person name="Silverstein K.A."/>
            <person name="Tang H."/>
            <person name="Rombauts S."/>
            <person name="Zhao P.X."/>
            <person name="Zhou P."/>
            <person name="Barbe V."/>
            <person name="Bardou P."/>
            <person name="Bechner M."/>
            <person name="Bellec A."/>
            <person name="Berger A."/>
            <person name="Berges H."/>
            <person name="Bidwell S."/>
            <person name="Bisseling T."/>
            <person name="Choisne N."/>
            <person name="Couloux A."/>
            <person name="Denny R."/>
            <person name="Deshpande S."/>
            <person name="Dai X."/>
            <person name="Doyle J.J."/>
            <person name="Dudez A.M."/>
            <person name="Farmer A.D."/>
            <person name="Fouteau S."/>
            <person name="Franken C."/>
            <person name="Gibelin C."/>
            <person name="Gish J."/>
            <person name="Goldstein S."/>
            <person name="Gonzalez A.J."/>
            <person name="Green P.J."/>
            <person name="Hallab A."/>
            <person name="Hartog M."/>
            <person name="Hua A."/>
            <person name="Humphray S.J."/>
            <person name="Jeong D.H."/>
            <person name="Jing Y."/>
            <person name="Jocker A."/>
            <person name="Kenton S.M."/>
            <person name="Kim D.J."/>
            <person name="Klee K."/>
            <person name="Lai H."/>
            <person name="Lang C."/>
            <person name="Lin S."/>
            <person name="Macmil S.L."/>
            <person name="Magdelenat G."/>
            <person name="Matthews L."/>
            <person name="McCorrison J."/>
            <person name="Monaghan E.L."/>
            <person name="Mun J.H."/>
            <person name="Najar F.Z."/>
            <person name="Nicholson C."/>
            <person name="Noirot C."/>
            <person name="O'Bleness M."/>
            <person name="Paule C.R."/>
            <person name="Poulain J."/>
            <person name="Prion F."/>
            <person name="Qin B."/>
            <person name="Qu C."/>
            <person name="Retzel E.F."/>
            <person name="Riddle C."/>
            <person name="Sallet E."/>
            <person name="Samain S."/>
            <person name="Samson N."/>
            <person name="Sanders I."/>
            <person name="Saurat O."/>
            <person name="Scarpelli C."/>
            <person name="Schiex T."/>
            <person name="Segurens B."/>
            <person name="Severin A.J."/>
            <person name="Sherrier D.J."/>
            <person name="Shi R."/>
            <person name="Sims S."/>
            <person name="Singer S.R."/>
            <person name="Sinharoy S."/>
            <person name="Sterck L."/>
            <person name="Viollet A."/>
            <person name="Wang B.B."/>
            <person name="Wang K."/>
            <person name="Wang M."/>
            <person name="Wang X."/>
            <person name="Warfsmann J."/>
            <person name="Weissenbach J."/>
            <person name="White D.D."/>
            <person name="White J.D."/>
            <person name="Wiley G.B."/>
            <person name="Wincker P."/>
            <person name="Xing Y."/>
            <person name="Yang L."/>
            <person name="Yao Z."/>
            <person name="Ying F."/>
            <person name="Zhai J."/>
            <person name="Zhou L."/>
            <person name="Zuber A."/>
            <person name="Denarie J."/>
            <person name="Dixon R.A."/>
            <person name="May G.D."/>
            <person name="Schwartz D.C."/>
            <person name="Rogers J."/>
            <person name="Quetier F."/>
            <person name="Town C.D."/>
            <person name="Roe B.A."/>
        </authorList>
    </citation>
    <scope>NUCLEOTIDE SEQUENCE [LARGE SCALE GENOMIC DNA]</scope>
    <source>
        <strain evidence="3">A17</strain>
        <strain evidence="4 5">cv. Jemalong A17</strain>
    </source>
</reference>
<gene>
    <name evidence="3" type="ORF">MTR_0149s0090</name>
</gene>
<evidence type="ECO:0000313" key="5">
    <source>
        <dbReference type="Proteomes" id="UP000002051"/>
    </source>
</evidence>
<keyword evidence="2" id="KW-1133">Transmembrane helix</keyword>
<keyword evidence="2" id="KW-0472">Membrane</keyword>
<organism evidence="3 5">
    <name type="scientific">Medicago truncatula</name>
    <name type="common">Barrel medic</name>
    <name type="synonym">Medicago tribuloides</name>
    <dbReference type="NCBI Taxonomy" id="3880"/>
    <lineage>
        <taxon>Eukaryota</taxon>
        <taxon>Viridiplantae</taxon>
        <taxon>Streptophyta</taxon>
        <taxon>Embryophyta</taxon>
        <taxon>Tracheophyta</taxon>
        <taxon>Spermatophyta</taxon>
        <taxon>Magnoliopsida</taxon>
        <taxon>eudicotyledons</taxon>
        <taxon>Gunneridae</taxon>
        <taxon>Pentapetalae</taxon>
        <taxon>rosids</taxon>
        <taxon>fabids</taxon>
        <taxon>Fabales</taxon>
        <taxon>Fabaceae</taxon>
        <taxon>Papilionoideae</taxon>
        <taxon>50 kb inversion clade</taxon>
        <taxon>NPAAA clade</taxon>
        <taxon>Hologalegina</taxon>
        <taxon>IRL clade</taxon>
        <taxon>Trifolieae</taxon>
        <taxon>Medicago</taxon>
    </lineage>
</organism>
<sequence length="54" mass="6127">MSKASESTPKKAQTPYKPCATERDVSNQRRAKELVDVYAIHMKILFLVILSIGY</sequence>
<dbReference type="Proteomes" id="UP000002051">
    <property type="component" value="Unassembled WGS sequence"/>
</dbReference>
<keyword evidence="2 3" id="KW-0812">Transmembrane</keyword>
<protein>
    <submittedName>
        <fullName evidence="3">Transmembrane protein, putative</fullName>
    </submittedName>
</protein>
<feature type="region of interest" description="Disordered" evidence="1">
    <location>
        <begin position="1"/>
        <end position="24"/>
    </location>
</feature>
<evidence type="ECO:0000256" key="2">
    <source>
        <dbReference type="SAM" id="Phobius"/>
    </source>
</evidence>
<feature type="compositionally biased region" description="Polar residues" evidence="1">
    <location>
        <begin position="1"/>
        <end position="11"/>
    </location>
</feature>
<reference evidence="3 5" key="2">
    <citation type="journal article" date="2014" name="BMC Genomics">
        <title>An improved genome release (version Mt4.0) for the model legume Medicago truncatula.</title>
        <authorList>
            <person name="Tang H."/>
            <person name="Krishnakumar V."/>
            <person name="Bidwell S."/>
            <person name="Rosen B."/>
            <person name="Chan A."/>
            <person name="Zhou S."/>
            <person name="Gentzbittel L."/>
            <person name="Childs K.L."/>
            <person name="Yandell M."/>
            <person name="Gundlach H."/>
            <person name="Mayer K.F."/>
            <person name="Schwartz D.C."/>
            <person name="Town C.D."/>
        </authorList>
    </citation>
    <scope>GENOME REANNOTATION</scope>
    <source>
        <strain evidence="3">A17</strain>
        <strain evidence="4 5">cv. Jemalong A17</strain>
    </source>
</reference>
<dbReference type="HOGENOM" id="CLU_3053465_0_0_1"/>